<evidence type="ECO:0000259" key="4">
    <source>
        <dbReference type="PROSITE" id="PS50893"/>
    </source>
</evidence>
<proteinExistence type="predicted"/>
<evidence type="ECO:0000256" key="3">
    <source>
        <dbReference type="ARBA" id="ARBA00022840"/>
    </source>
</evidence>
<comment type="caution">
    <text evidence="5">The sequence shown here is derived from an EMBL/GenBank/DDBJ whole genome shotgun (WGS) entry which is preliminary data.</text>
</comment>
<dbReference type="AlphaFoldDB" id="C0XUJ4"/>
<organism evidence="5 6">
    <name type="scientific">Corynebacterium lipophiloflavum (strain ATCC 700352 / DSM 44291 / CCUG 37336 / JCM 10383 / DMMZ 1944)</name>
    <dbReference type="NCBI Taxonomy" id="525263"/>
    <lineage>
        <taxon>Bacteria</taxon>
        <taxon>Bacillati</taxon>
        <taxon>Actinomycetota</taxon>
        <taxon>Actinomycetes</taxon>
        <taxon>Mycobacteriales</taxon>
        <taxon>Corynebacteriaceae</taxon>
        <taxon>Corynebacterium</taxon>
    </lineage>
</organism>
<keyword evidence="3 5" id="KW-0067">ATP-binding</keyword>
<dbReference type="RefSeq" id="WP_006839408.1">
    <property type="nucleotide sequence ID" value="NZ_GG667191.1"/>
</dbReference>
<protein>
    <submittedName>
        <fullName evidence="5">Anchored repeat-type ABC transporter, ATP-binding subunit</fullName>
    </submittedName>
</protein>
<dbReference type="Pfam" id="PF00005">
    <property type="entry name" value="ABC_tran"/>
    <property type="match status" value="1"/>
</dbReference>
<keyword evidence="1" id="KW-0813">Transport</keyword>
<keyword evidence="2" id="KW-0547">Nucleotide-binding</keyword>
<dbReference type="SUPFAM" id="SSF52540">
    <property type="entry name" value="P-loop containing nucleoside triphosphate hydrolases"/>
    <property type="match status" value="1"/>
</dbReference>
<feature type="domain" description="ABC transporter" evidence="4">
    <location>
        <begin position="6"/>
        <end position="238"/>
    </location>
</feature>
<dbReference type="InterPro" id="IPR027417">
    <property type="entry name" value="P-loop_NTPase"/>
</dbReference>
<dbReference type="Gene3D" id="3.40.50.300">
    <property type="entry name" value="P-loop containing nucleotide triphosphate hydrolases"/>
    <property type="match status" value="1"/>
</dbReference>
<name>C0XUJ4_CORLD</name>
<dbReference type="InterPro" id="IPR003593">
    <property type="entry name" value="AAA+_ATPase"/>
</dbReference>
<dbReference type="EMBL" id="ACHJ01000167">
    <property type="protein sequence ID" value="EEI16019.1"/>
    <property type="molecule type" value="Genomic_DNA"/>
</dbReference>
<gene>
    <name evidence="5" type="ORF">HMPREF0298_2114</name>
</gene>
<dbReference type="GO" id="GO:0005524">
    <property type="term" value="F:ATP binding"/>
    <property type="evidence" value="ECO:0007669"/>
    <property type="project" value="UniProtKB-KW"/>
</dbReference>
<dbReference type="InterPro" id="IPR050153">
    <property type="entry name" value="Metal_Ion_Import_ABC"/>
</dbReference>
<evidence type="ECO:0000256" key="2">
    <source>
        <dbReference type="ARBA" id="ARBA00022741"/>
    </source>
</evidence>
<dbReference type="STRING" id="525263.HMPREF0298_2114"/>
<dbReference type="InterPro" id="IPR017871">
    <property type="entry name" value="ABC_transporter-like_CS"/>
</dbReference>
<dbReference type="PROSITE" id="PS50893">
    <property type="entry name" value="ABC_TRANSPORTER_2"/>
    <property type="match status" value="1"/>
</dbReference>
<dbReference type="Proteomes" id="UP000006196">
    <property type="component" value="Unassembled WGS sequence"/>
</dbReference>
<dbReference type="HOGENOM" id="CLU_000604_1_11_11"/>
<dbReference type="OrthoDB" id="5296765at2"/>
<dbReference type="PROSITE" id="PS00211">
    <property type="entry name" value="ABC_TRANSPORTER_1"/>
    <property type="match status" value="1"/>
</dbReference>
<evidence type="ECO:0000313" key="5">
    <source>
        <dbReference type="EMBL" id="EEI16019.1"/>
    </source>
</evidence>
<accession>C0XUJ4</accession>
<reference evidence="5" key="1">
    <citation type="submission" date="2009-01" db="EMBL/GenBank/DDBJ databases">
        <authorList>
            <person name="Qin X."/>
            <person name="Bachman B."/>
            <person name="Battles P."/>
            <person name="Bell A."/>
            <person name="Bess C."/>
            <person name="Bickham C."/>
            <person name="Chaboub L."/>
            <person name="Chen D."/>
            <person name="Coyle M."/>
            <person name="Deiros D.R."/>
            <person name="Dinh H."/>
            <person name="Forbes L."/>
            <person name="Fowler G."/>
            <person name="Francisco L."/>
            <person name="Fu Q."/>
            <person name="Gubbala S."/>
            <person name="Hale W."/>
            <person name="Han Y."/>
            <person name="Hemphill L."/>
            <person name="Highlander S.K."/>
            <person name="Hirani K."/>
            <person name="Hogues M."/>
            <person name="Jackson L."/>
            <person name="Jakkamsetti A."/>
            <person name="Javaid M."/>
            <person name="Jiang H."/>
            <person name="Korchina V."/>
            <person name="Kovar C."/>
            <person name="Lara F."/>
            <person name="Lee S."/>
            <person name="Mata R."/>
            <person name="Mathew T."/>
            <person name="Moen C."/>
            <person name="Morales K."/>
            <person name="Munidasa M."/>
            <person name="Nazareth L."/>
            <person name="Ngo R."/>
            <person name="Nguyen L."/>
            <person name="Okwuonu G."/>
            <person name="Ongeri F."/>
            <person name="Patil S."/>
            <person name="Petrosino J."/>
            <person name="Pham C."/>
            <person name="Pham P."/>
            <person name="Pu L.-L."/>
            <person name="Puazo M."/>
            <person name="Raj R."/>
            <person name="Reid J."/>
            <person name="Rouhana J."/>
            <person name="Saada N."/>
            <person name="Shang Y."/>
            <person name="Simmons D."/>
            <person name="Thornton R."/>
            <person name="Warren J."/>
            <person name="Weissenberger G."/>
            <person name="Zhang J."/>
            <person name="Zhang L."/>
            <person name="Zhou C."/>
            <person name="Zhu D."/>
            <person name="Muzny D."/>
            <person name="Worley K."/>
            <person name="Gibbs R."/>
        </authorList>
    </citation>
    <scope>NUCLEOTIDE SEQUENCE [LARGE SCALE GENOMIC DNA]</scope>
    <source>
        <strain evidence="5">DSM 44291</strain>
    </source>
</reference>
<evidence type="ECO:0000313" key="6">
    <source>
        <dbReference type="Proteomes" id="UP000006196"/>
    </source>
</evidence>
<dbReference type="SMART" id="SM00382">
    <property type="entry name" value="AAA"/>
    <property type="match status" value="1"/>
</dbReference>
<keyword evidence="6" id="KW-1185">Reference proteome</keyword>
<dbReference type="GO" id="GO:0016887">
    <property type="term" value="F:ATP hydrolysis activity"/>
    <property type="evidence" value="ECO:0007669"/>
    <property type="project" value="InterPro"/>
</dbReference>
<dbReference type="CDD" id="cd03235">
    <property type="entry name" value="ABC_Metallic_Cations"/>
    <property type="match status" value="1"/>
</dbReference>
<dbReference type="eggNOG" id="COG1121">
    <property type="taxonomic scope" value="Bacteria"/>
</dbReference>
<sequence length="256" mass="27555">MSTPLLRVTDLSAAYYERPVFERVSLELSEGEFIGLIGPNGAGKTTLIRAILGLVAVRGGTVTVSGREGSAVRDMVGYVPQRHDVAWDFPVDVRSAVLNGTLGQRPWWRGPGAEHVAAVDEALAAVNLDDLALRPIGELSGGQRQRVLVARALVRRPRVLLLDEPFTGLDIPSTEQLLALFRDLVGQGISIVMSTHNIVEAVDSCDRLILFRGGIVADGTPAELGDADPWMATFGVGPQSPWLRSLRRHVSEAAHA</sequence>
<dbReference type="InterPro" id="IPR003439">
    <property type="entry name" value="ABC_transporter-like_ATP-bd"/>
</dbReference>
<evidence type="ECO:0000256" key="1">
    <source>
        <dbReference type="ARBA" id="ARBA00022448"/>
    </source>
</evidence>
<dbReference type="InterPro" id="IPR022508">
    <property type="entry name" value="ABC_trspt_anch-rpt_ATP-bd"/>
</dbReference>
<dbReference type="PANTHER" id="PTHR42734">
    <property type="entry name" value="METAL TRANSPORT SYSTEM ATP-BINDING PROTEIN TM_0124-RELATED"/>
    <property type="match status" value="1"/>
</dbReference>
<dbReference type="NCBIfam" id="TIGR03771">
    <property type="entry name" value="anch_rpt_ABC"/>
    <property type="match status" value="1"/>
</dbReference>